<dbReference type="PANTHER" id="PTHR24173">
    <property type="entry name" value="ANKYRIN REPEAT CONTAINING"/>
    <property type="match status" value="1"/>
</dbReference>
<dbReference type="Gene3D" id="1.25.40.20">
    <property type="entry name" value="Ankyrin repeat-containing domain"/>
    <property type="match status" value="2"/>
</dbReference>
<sequence>MAALFRHGASLHLRPDQPFRDAGRLAVQCGRRCVSADMLNAADGQGRTALIRAVQAGSVAAAGHLLRAGAYAGQLGKGWSPVVQACEGRHWGVARLLVARGADVRECEREPRTSQAMALHLAARGGDVGTIRAILRAEEARAEEGQVEHVAQKMESRSPAPSRRPSVQSFRSSVTMGSAWSGGGGGGASKMLSPTAKAIGFYKWTPLHYAASMRHRDAVGTLLGVMERMEIIARDIDGFTAQELAKEAGYEEIVELIEDRLT</sequence>
<evidence type="ECO:0000256" key="2">
    <source>
        <dbReference type="ARBA" id="ARBA00023043"/>
    </source>
</evidence>
<organism evidence="4 5">
    <name type="scientific">Diplodia seriata</name>
    <dbReference type="NCBI Taxonomy" id="420778"/>
    <lineage>
        <taxon>Eukaryota</taxon>
        <taxon>Fungi</taxon>
        <taxon>Dikarya</taxon>
        <taxon>Ascomycota</taxon>
        <taxon>Pezizomycotina</taxon>
        <taxon>Dothideomycetes</taxon>
        <taxon>Dothideomycetes incertae sedis</taxon>
        <taxon>Botryosphaeriales</taxon>
        <taxon>Botryosphaeriaceae</taxon>
        <taxon>Diplodia</taxon>
    </lineage>
</organism>
<name>A0A1S8BC59_9PEZI</name>
<protein>
    <submittedName>
        <fullName evidence="4">Uncharacterized protein</fullName>
    </submittedName>
</protein>
<dbReference type="SMART" id="SM00248">
    <property type="entry name" value="ANK"/>
    <property type="match status" value="4"/>
</dbReference>
<dbReference type="STRING" id="420778.A0A1S8BC59"/>
<dbReference type="Proteomes" id="UP000190776">
    <property type="component" value="Unassembled WGS sequence"/>
</dbReference>
<dbReference type="InterPro" id="IPR002110">
    <property type="entry name" value="Ankyrin_rpt"/>
</dbReference>
<accession>A0A1S8BC59</accession>
<reference evidence="4 5" key="1">
    <citation type="submission" date="2017-01" db="EMBL/GenBank/DDBJ databases">
        <title>Draft genome sequence of Diplodia seriata F98.1, a fungal species involved in grapevine trunk diseases.</title>
        <authorList>
            <person name="Robert-Siegwald G."/>
            <person name="Vallet J."/>
            <person name="Abou-Mansour E."/>
            <person name="Xu J."/>
            <person name="Rey P."/>
            <person name="Bertsch C."/>
            <person name="Rego C."/>
            <person name="Larignon P."/>
            <person name="Fontaine F."/>
            <person name="Lebrun M.-H."/>
        </authorList>
    </citation>
    <scope>NUCLEOTIDE SEQUENCE [LARGE SCALE GENOMIC DNA]</scope>
    <source>
        <strain evidence="4 5">F98.1</strain>
    </source>
</reference>
<keyword evidence="2" id="KW-0040">ANK repeat</keyword>
<dbReference type="AlphaFoldDB" id="A0A1S8BC59"/>
<gene>
    <name evidence="4" type="ORF">BK809_0000896</name>
</gene>
<dbReference type="SUPFAM" id="SSF48403">
    <property type="entry name" value="Ankyrin repeat"/>
    <property type="match status" value="1"/>
</dbReference>
<evidence type="ECO:0000256" key="1">
    <source>
        <dbReference type="ARBA" id="ARBA00022737"/>
    </source>
</evidence>
<evidence type="ECO:0000313" key="4">
    <source>
        <dbReference type="EMBL" id="OMP85142.1"/>
    </source>
</evidence>
<evidence type="ECO:0000313" key="5">
    <source>
        <dbReference type="Proteomes" id="UP000190776"/>
    </source>
</evidence>
<feature type="region of interest" description="Disordered" evidence="3">
    <location>
        <begin position="145"/>
        <end position="171"/>
    </location>
</feature>
<dbReference type="EMBL" id="MSZU01000086">
    <property type="protein sequence ID" value="OMP85142.1"/>
    <property type="molecule type" value="Genomic_DNA"/>
</dbReference>
<keyword evidence="1" id="KW-0677">Repeat</keyword>
<feature type="compositionally biased region" description="Low complexity" evidence="3">
    <location>
        <begin position="157"/>
        <end position="166"/>
    </location>
</feature>
<dbReference type="PANTHER" id="PTHR24173:SF74">
    <property type="entry name" value="ANKYRIN REPEAT DOMAIN-CONTAINING PROTEIN 16"/>
    <property type="match status" value="1"/>
</dbReference>
<proteinExistence type="predicted"/>
<dbReference type="OrthoDB" id="3935916at2759"/>
<feature type="compositionally biased region" description="Basic and acidic residues" evidence="3">
    <location>
        <begin position="145"/>
        <end position="156"/>
    </location>
</feature>
<dbReference type="Pfam" id="PF00023">
    <property type="entry name" value="Ank"/>
    <property type="match status" value="1"/>
</dbReference>
<evidence type="ECO:0000256" key="3">
    <source>
        <dbReference type="SAM" id="MobiDB-lite"/>
    </source>
</evidence>
<comment type="caution">
    <text evidence="4">The sequence shown here is derived from an EMBL/GenBank/DDBJ whole genome shotgun (WGS) entry which is preliminary data.</text>
</comment>
<dbReference type="InterPro" id="IPR036770">
    <property type="entry name" value="Ankyrin_rpt-contain_sf"/>
</dbReference>